<dbReference type="EMBL" id="MU825877">
    <property type="protein sequence ID" value="KAJ7386323.1"/>
    <property type="molecule type" value="Genomic_DNA"/>
</dbReference>
<dbReference type="AlphaFoldDB" id="A0A9X0D5D7"/>
<comment type="caution">
    <text evidence="1">The sequence shown here is derived from an EMBL/GenBank/DDBJ whole genome shotgun (WGS) entry which is preliminary data.</text>
</comment>
<evidence type="ECO:0000313" key="1">
    <source>
        <dbReference type="EMBL" id="KAJ7386323.1"/>
    </source>
</evidence>
<dbReference type="Proteomes" id="UP001163046">
    <property type="component" value="Unassembled WGS sequence"/>
</dbReference>
<protein>
    <submittedName>
        <fullName evidence="1">Uncharacterized protein</fullName>
    </submittedName>
</protein>
<name>A0A9X0D5D7_9CNID</name>
<reference evidence="1" key="1">
    <citation type="submission" date="2023-01" db="EMBL/GenBank/DDBJ databases">
        <title>Genome assembly of the deep-sea coral Lophelia pertusa.</title>
        <authorList>
            <person name="Herrera S."/>
            <person name="Cordes E."/>
        </authorList>
    </citation>
    <scope>NUCLEOTIDE SEQUENCE</scope>
    <source>
        <strain evidence="1">USNM1676648</strain>
        <tissue evidence="1">Polyp</tissue>
    </source>
</reference>
<proteinExistence type="predicted"/>
<organism evidence="1 2">
    <name type="scientific">Desmophyllum pertusum</name>
    <dbReference type="NCBI Taxonomy" id="174260"/>
    <lineage>
        <taxon>Eukaryota</taxon>
        <taxon>Metazoa</taxon>
        <taxon>Cnidaria</taxon>
        <taxon>Anthozoa</taxon>
        <taxon>Hexacorallia</taxon>
        <taxon>Scleractinia</taxon>
        <taxon>Caryophylliina</taxon>
        <taxon>Caryophylliidae</taxon>
        <taxon>Desmophyllum</taxon>
    </lineage>
</organism>
<gene>
    <name evidence="1" type="ORF">OS493_010732</name>
</gene>
<evidence type="ECO:0000313" key="2">
    <source>
        <dbReference type="Proteomes" id="UP001163046"/>
    </source>
</evidence>
<keyword evidence="2" id="KW-1185">Reference proteome</keyword>
<sequence length="179" mass="21349">MAALEELSEFQRSNLTNRGLPFQAMDEPEMTMMEAIPYFADDAVNEAELQGIHPFEFQSHKQMKWTINQMTIHIWSKENWSRHPEELKQIERNAARTLYKIASYVSNNRKPRLGAQQPLKANYVPKLLALGDHPPYYKHLSRRCRENLRYYLSVIRSHFKERDELKKTVPLAQQKYFYF</sequence>
<accession>A0A9X0D5D7</accession>